<feature type="domain" description="ABC3 transporter permease C-terminal" evidence="7">
    <location>
        <begin position="177"/>
        <end position="290"/>
    </location>
</feature>
<evidence type="ECO:0000259" key="7">
    <source>
        <dbReference type="Pfam" id="PF02687"/>
    </source>
</evidence>
<dbReference type="EMBL" id="JACIJS010000005">
    <property type="protein sequence ID" value="MBB5516039.1"/>
    <property type="molecule type" value="Genomic_DNA"/>
</dbReference>
<keyword evidence="9" id="KW-1185">Reference proteome</keyword>
<evidence type="ECO:0000256" key="6">
    <source>
        <dbReference type="SAM" id="Phobius"/>
    </source>
</evidence>
<evidence type="ECO:0000256" key="1">
    <source>
        <dbReference type="ARBA" id="ARBA00004651"/>
    </source>
</evidence>
<dbReference type="PANTHER" id="PTHR47755:SF1">
    <property type="entry name" value="CELL DIVISION PROTEIN FTSX"/>
    <property type="match status" value="1"/>
</dbReference>
<feature type="transmembrane region" description="Helical" evidence="6">
    <location>
        <begin position="21"/>
        <end position="49"/>
    </location>
</feature>
<evidence type="ECO:0000313" key="8">
    <source>
        <dbReference type="EMBL" id="MBB5516039.1"/>
    </source>
</evidence>
<dbReference type="PANTHER" id="PTHR47755">
    <property type="entry name" value="CELL DIVISION PROTEIN FTSX"/>
    <property type="match status" value="1"/>
</dbReference>
<keyword evidence="3 6" id="KW-0812">Transmembrane</keyword>
<keyword evidence="4 6" id="KW-1133">Transmembrane helix</keyword>
<feature type="transmembrane region" description="Helical" evidence="6">
    <location>
        <begin position="172"/>
        <end position="192"/>
    </location>
</feature>
<dbReference type="GO" id="GO:0051301">
    <property type="term" value="P:cell division"/>
    <property type="evidence" value="ECO:0007669"/>
    <property type="project" value="UniProtKB-KW"/>
</dbReference>
<dbReference type="InterPro" id="IPR003838">
    <property type="entry name" value="ABC3_permease_C"/>
</dbReference>
<feature type="transmembrane region" description="Helical" evidence="6">
    <location>
        <begin position="267"/>
        <end position="285"/>
    </location>
</feature>
<dbReference type="GO" id="GO:0032153">
    <property type="term" value="C:cell division site"/>
    <property type="evidence" value="ECO:0007669"/>
    <property type="project" value="TreeGrafter"/>
</dbReference>
<dbReference type="Proteomes" id="UP000553766">
    <property type="component" value="Unassembled WGS sequence"/>
</dbReference>
<evidence type="ECO:0000313" key="9">
    <source>
        <dbReference type="Proteomes" id="UP000553766"/>
    </source>
</evidence>
<keyword evidence="5 6" id="KW-0472">Membrane</keyword>
<name>A0A840WLV2_9RHOB</name>
<dbReference type="InterPro" id="IPR004513">
    <property type="entry name" value="FtsX"/>
</dbReference>
<evidence type="ECO:0000256" key="5">
    <source>
        <dbReference type="ARBA" id="ARBA00023136"/>
    </source>
</evidence>
<dbReference type="GO" id="GO:0005886">
    <property type="term" value="C:plasma membrane"/>
    <property type="evidence" value="ECO:0007669"/>
    <property type="project" value="UniProtKB-SubCell"/>
</dbReference>
<dbReference type="Pfam" id="PF02687">
    <property type="entry name" value="FtsX"/>
    <property type="match status" value="1"/>
</dbReference>
<protein>
    <submittedName>
        <fullName evidence="8">Cell division transport system permease protein</fullName>
    </submittedName>
</protein>
<gene>
    <name evidence="8" type="ORF">FHS89_002059</name>
</gene>
<evidence type="ECO:0000256" key="3">
    <source>
        <dbReference type="ARBA" id="ARBA00022692"/>
    </source>
</evidence>
<dbReference type="RefSeq" id="WP_184011246.1">
    <property type="nucleotide sequence ID" value="NZ_JACIJS010000005.1"/>
</dbReference>
<organism evidence="8 9">
    <name type="scientific">Rubricella aquisinus</name>
    <dbReference type="NCBI Taxonomy" id="2028108"/>
    <lineage>
        <taxon>Bacteria</taxon>
        <taxon>Pseudomonadati</taxon>
        <taxon>Pseudomonadota</taxon>
        <taxon>Alphaproteobacteria</taxon>
        <taxon>Rhodobacterales</taxon>
        <taxon>Paracoccaceae</taxon>
        <taxon>Rubricella</taxon>
    </lineage>
</organism>
<keyword evidence="8" id="KW-0132">Cell division</keyword>
<keyword evidence="8" id="KW-0131">Cell cycle</keyword>
<dbReference type="AlphaFoldDB" id="A0A840WLV2"/>
<keyword evidence="2" id="KW-1003">Cell membrane</keyword>
<feature type="transmembrane region" description="Helical" evidence="6">
    <location>
        <begin position="225"/>
        <end position="247"/>
    </location>
</feature>
<comment type="subcellular location">
    <subcellularLocation>
        <location evidence="1">Cell membrane</location>
        <topology evidence="1">Multi-pass membrane protein</topology>
    </subcellularLocation>
</comment>
<evidence type="ECO:0000256" key="2">
    <source>
        <dbReference type="ARBA" id="ARBA00022475"/>
    </source>
</evidence>
<accession>A0A840WLV2</accession>
<comment type="caution">
    <text evidence="8">The sequence shown here is derived from an EMBL/GenBank/DDBJ whole genome shotgun (WGS) entry which is preliminary data.</text>
</comment>
<evidence type="ECO:0000256" key="4">
    <source>
        <dbReference type="ARBA" id="ARBA00022989"/>
    </source>
</evidence>
<reference evidence="8 9" key="1">
    <citation type="submission" date="2020-08" db="EMBL/GenBank/DDBJ databases">
        <title>Genomic Encyclopedia of Type Strains, Phase IV (KMG-IV): sequencing the most valuable type-strain genomes for metagenomic binning, comparative biology and taxonomic classification.</title>
        <authorList>
            <person name="Goeker M."/>
        </authorList>
    </citation>
    <scope>NUCLEOTIDE SEQUENCE [LARGE SCALE GENOMIC DNA]</scope>
    <source>
        <strain evidence="8 9">DSM 103377</strain>
    </source>
</reference>
<proteinExistence type="predicted"/>
<sequence length="299" mass="31090">MSRFLRLLRGHPAAEQIVPRAGFTAWLTGLTAFAMAALAVCALAATFAAGRLADRWSSELARSSTVQVLAPAEEVDRQVTAALAALRTTPGIVSARALDMAEQEALLAPWIGTGLPLDALPVPRLIVIEETVEGPDAAALALRLTAEAPGAQYDDHTRWRRPMIAAADRLRLISGAALALILFATAAMVTLASRAALAANARVITTLRLVGAEDRFIAGAFTRRFTLRALIGAGLGAAGAALAFLFVPDVGAEGAFVTGLAPQGQEWLALAGVPLIAAITAYIATARAAKRALNTIEEA</sequence>